<keyword evidence="9" id="KW-0862">Zinc</keyword>
<dbReference type="Proteomes" id="UP000270626">
    <property type="component" value="Unassembled WGS sequence"/>
</dbReference>
<comment type="similarity">
    <text evidence="4">Belongs to the N-acetylmuramoyl-L-alanine amidase 2 family.</text>
</comment>
<dbReference type="SUPFAM" id="SSF55846">
    <property type="entry name" value="N-acetylmuramoyl-L-alanine amidase-like"/>
    <property type="match status" value="1"/>
</dbReference>
<evidence type="ECO:0000313" key="15">
    <source>
        <dbReference type="Proteomes" id="UP000270626"/>
    </source>
</evidence>
<accession>A0A495WFN8</accession>
<dbReference type="Pfam" id="PF01510">
    <property type="entry name" value="Amidase_2"/>
    <property type="match status" value="1"/>
</dbReference>
<dbReference type="GO" id="GO:0005737">
    <property type="term" value="C:cytoplasm"/>
    <property type="evidence" value="ECO:0007669"/>
    <property type="project" value="UniProtKB-SubCell"/>
</dbReference>
<dbReference type="NCBIfam" id="NF008758">
    <property type="entry name" value="PRK11789.1"/>
    <property type="match status" value="1"/>
</dbReference>
<name>A0A495WFN8_9RHOO</name>
<feature type="domain" description="N-acetylmuramoyl-L-alanine amidase" evidence="13">
    <location>
        <begin position="19"/>
        <end position="167"/>
    </location>
</feature>
<dbReference type="GO" id="GO:0009253">
    <property type="term" value="P:peptidoglycan catabolic process"/>
    <property type="evidence" value="ECO:0007669"/>
    <property type="project" value="InterPro"/>
</dbReference>
<dbReference type="PANTHER" id="PTHR30417">
    <property type="entry name" value="N-ACETYLMURAMOYL-L-ALANINE AMIDASE AMID"/>
    <property type="match status" value="1"/>
</dbReference>
<comment type="caution">
    <text evidence="14">The sequence shown here is derived from an EMBL/GenBank/DDBJ whole genome shotgun (WGS) entry which is preliminary data.</text>
</comment>
<dbReference type="GO" id="GO:0009254">
    <property type="term" value="P:peptidoglycan turnover"/>
    <property type="evidence" value="ECO:0007669"/>
    <property type="project" value="TreeGrafter"/>
</dbReference>
<keyword evidence="10" id="KW-0961">Cell wall biogenesis/degradation</keyword>
<dbReference type="InterPro" id="IPR051206">
    <property type="entry name" value="NAMLAA_amidase_2"/>
</dbReference>
<evidence type="ECO:0000256" key="9">
    <source>
        <dbReference type="ARBA" id="ARBA00022833"/>
    </source>
</evidence>
<evidence type="ECO:0000313" key="14">
    <source>
        <dbReference type="EMBL" id="RKT59585.1"/>
    </source>
</evidence>
<keyword evidence="6" id="KW-0963">Cytoplasm</keyword>
<reference evidence="14 15" key="1">
    <citation type="submission" date="2018-10" db="EMBL/GenBank/DDBJ databases">
        <title>Genomic Encyclopedia of Type Strains, Phase IV (KMG-IV): sequencing the most valuable type-strain genomes for metagenomic binning, comparative biology and taxonomic classification.</title>
        <authorList>
            <person name="Goeker M."/>
        </authorList>
    </citation>
    <scope>NUCLEOTIDE SEQUENCE [LARGE SCALE GENOMIC DNA]</scope>
    <source>
        <strain evidence="14 15">DSM 23841</strain>
    </source>
</reference>
<evidence type="ECO:0000256" key="12">
    <source>
        <dbReference type="ARBA" id="ARBA00042615"/>
    </source>
</evidence>
<comment type="subcellular location">
    <subcellularLocation>
        <location evidence="3">Cytoplasm</location>
    </subcellularLocation>
</comment>
<comment type="cofactor">
    <cofactor evidence="2">
        <name>Zn(2+)</name>
        <dbReference type="ChEBI" id="CHEBI:29105"/>
    </cofactor>
</comment>
<evidence type="ECO:0000256" key="3">
    <source>
        <dbReference type="ARBA" id="ARBA00004496"/>
    </source>
</evidence>
<evidence type="ECO:0000256" key="1">
    <source>
        <dbReference type="ARBA" id="ARBA00001561"/>
    </source>
</evidence>
<dbReference type="EC" id="3.5.1.28" evidence="5"/>
<evidence type="ECO:0000256" key="5">
    <source>
        <dbReference type="ARBA" id="ARBA00011901"/>
    </source>
</evidence>
<evidence type="ECO:0000256" key="8">
    <source>
        <dbReference type="ARBA" id="ARBA00022801"/>
    </source>
</evidence>
<dbReference type="GO" id="GO:0008745">
    <property type="term" value="F:N-acetylmuramoyl-L-alanine amidase activity"/>
    <property type="evidence" value="ECO:0007669"/>
    <property type="project" value="UniProtKB-EC"/>
</dbReference>
<keyword evidence="7" id="KW-0479">Metal-binding</keyword>
<evidence type="ECO:0000256" key="4">
    <source>
        <dbReference type="ARBA" id="ARBA00007553"/>
    </source>
</evidence>
<evidence type="ECO:0000256" key="6">
    <source>
        <dbReference type="ARBA" id="ARBA00022490"/>
    </source>
</evidence>
<dbReference type="RefSeq" id="WP_121457814.1">
    <property type="nucleotide sequence ID" value="NZ_RBXP01000013.1"/>
</dbReference>
<keyword evidence="15" id="KW-1185">Reference proteome</keyword>
<dbReference type="AlphaFoldDB" id="A0A495WFN8"/>
<dbReference type="OrthoDB" id="9794842at2"/>
<dbReference type="PANTHER" id="PTHR30417:SF4">
    <property type="entry name" value="1,6-ANHYDRO-N-ACETYLMURAMYL-L-ALANINE AMIDASE AMPD"/>
    <property type="match status" value="1"/>
</dbReference>
<dbReference type="InterPro" id="IPR002502">
    <property type="entry name" value="Amidase_domain"/>
</dbReference>
<dbReference type="CDD" id="cd06583">
    <property type="entry name" value="PGRP"/>
    <property type="match status" value="1"/>
</dbReference>
<dbReference type="Gene3D" id="3.40.80.10">
    <property type="entry name" value="Peptidoglycan recognition protein-like"/>
    <property type="match status" value="1"/>
</dbReference>
<dbReference type="GO" id="GO:0071555">
    <property type="term" value="P:cell wall organization"/>
    <property type="evidence" value="ECO:0007669"/>
    <property type="project" value="UniProtKB-KW"/>
</dbReference>
<evidence type="ECO:0000256" key="11">
    <source>
        <dbReference type="ARBA" id="ARBA00039257"/>
    </source>
</evidence>
<evidence type="ECO:0000256" key="7">
    <source>
        <dbReference type="ARBA" id="ARBA00022723"/>
    </source>
</evidence>
<gene>
    <name evidence="14" type="ORF">DFR40_1473</name>
</gene>
<dbReference type="EMBL" id="RBXP01000013">
    <property type="protein sequence ID" value="RKT59585.1"/>
    <property type="molecule type" value="Genomic_DNA"/>
</dbReference>
<evidence type="ECO:0000259" key="13">
    <source>
        <dbReference type="SMART" id="SM00644"/>
    </source>
</evidence>
<dbReference type="SMART" id="SM00644">
    <property type="entry name" value="Ami_2"/>
    <property type="match status" value="1"/>
</dbReference>
<protein>
    <recommendedName>
        <fullName evidence="11">1,6-anhydro-N-acetylmuramyl-L-alanine amidase AmpD</fullName>
        <ecNumber evidence="5">3.5.1.28</ecNumber>
    </recommendedName>
    <alternativeName>
        <fullName evidence="12">N-acetylmuramoyl-L-alanine amidase</fullName>
    </alternativeName>
</protein>
<comment type="catalytic activity">
    <reaction evidence="1">
        <text>Hydrolyzes the link between N-acetylmuramoyl residues and L-amino acid residues in certain cell-wall glycopeptides.</text>
        <dbReference type="EC" id="3.5.1.28"/>
    </reaction>
</comment>
<dbReference type="InterPro" id="IPR036505">
    <property type="entry name" value="Amidase/PGRP_sf"/>
</dbReference>
<keyword evidence="8" id="KW-0378">Hydrolase</keyword>
<evidence type="ECO:0000256" key="10">
    <source>
        <dbReference type="ARBA" id="ARBA00023316"/>
    </source>
</evidence>
<organism evidence="14 15">
    <name type="scientific">Azonexus fungiphilus</name>
    <dbReference type="NCBI Taxonomy" id="146940"/>
    <lineage>
        <taxon>Bacteria</taxon>
        <taxon>Pseudomonadati</taxon>
        <taxon>Pseudomonadota</taxon>
        <taxon>Betaproteobacteria</taxon>
        <taxon>Rhodocyclales</taxon>
        <taxon>Azonexaceae</taxon>
        <taxon>Azonexus</taxon>
    </lineage>
</organism>
<sequence>MSAAWAENGWLLTVDRKISPNFGERPAGVEVSLVVVHNISLPPGEFGGDWVEDFFLNRLDATVHPYFSEISGLQVSAHFYVRRDGRVVQFVGCDQRAWHAGQSTWCGRGNCNDYSVGIELEGCDEQPFTAAQYAALWRLVDALRQRYPITAIAGHSDIAPGRKSDPGPHFDWPALAARYPDLDLPPEVAA</sequence>
<evidence type="ECO:0000256" key="2">
    <source>
        <dbReference type="ARBA" id="ARBA00001947"/>
    </source>
</evidence>
<dbReference type="GO" id="GO:0046872">
    <property type="term" value="F:metal ion binding"/>
    <property type="evidence" value="ECO:0007669"/>
    <property type="project" value="UniProtKB-KW"/>
</dbReference>
<proteinExistence type="inferred from homology"/>